<reference evidence="8" key="1">
    <citation type="submission" date="2022-03" db="EMBL/GenBank/DDBJ databases">
        <title>Complete genome sequence of Caldinitratiruptor microaerophilus.</title>
        <authorList>
            <person name="Mukaiyama R."/>
            <person name="Nishiyama T."/>
            <person name="Ueda K."/>
        </authorList>
    </citation>
    <scope>NUCLEOTIDE SEQUENCE</scope>
    <source>
        <strain evidence="8">JCM 16183</strain>
    </source>
</reference>
<organism evidence="8 9">
    <name type="scientific">Caldinitratiruptor microaerophilus</name>
    <dbReference type="NCBI Taxonomy" id="671077"/>
    <lineage>
        <taxon>Bacteria</taxon>
        <taxon>Bacillati</taxon>
        <taxon>Bacillota</taxon>
        <taxon>Clostridia</taxon>
        <taxon>Eubacteriales</taxon>
        <taxon>Symbiobacteriaceae</taxon>
        <taxon>Caldinitratiruptor</taxon>
    </lineage>
</organism>
<dbReference type="Pfam" id="PF02776">
    <property type="entry name" value="TPP_enzyme_N"/>
    <property type="match status" value="1"/>
</dbReference>
<accession>A0AA35CJF0</accession>
<evidence type="ECO:0000256" key="2">
    <source>
        <dbReference type="ARBA" id="ARBA00023052"/>
    </source>
</evidence>
<dbReference type="InterPro" id="IPR000399">
    <property type="entry name" value="TPP-bd_CS"/>
</dbReference>
<dbReference type="InterPro" id="IPR012000">
    <property type="entry name" value="Thiamin_PyroP_enz_cen_dom"/>
</dbReference>
<dbReference type="Pfam" id="PF02775">
    <property type="entry name" value="TPP_enzyme_C"/>
    <property type="match status" value="1"/>
</dbReference>
<dbReference type="GO" id="GO:0000287">
    <property type="term" value="F:magnesium ion binding"/>
    <property type="evidence" value="ECO:0007669"/>
    <property type="project" value="InterPro"/>
</dbReference>
<keyword evidence="9" id="KW-1185">Reference proteome</keyword>
<feature type="domain" description="Thiamine pyrophosphate enzyme N-terminal TPP-binding" evidence="7">
    <location>
        <begin position="5"/>
        <end position="121"/>
    </location>
</feature>
<dbReference type="FunFam" id="3.40.50.970:FF:000007">
    <property type="entry name" value="Acetolactate synthase"/>
    <property type="match status" value="1"/>
</dbReference>
<dbReference type="NCBIfam" id="NF006052">
    <property type="entry name" value="PRK08199.1"/>
    <property type="match status" value="1"/>
</dbReference>
<dbReference type="InterPro" id="IPR029061">
    <property type="entry name" value="THDP-binding"/>
</dbReference>
<dbReference type="AlphaFoldDB" id="A0AA35CJF0"/>
<dbReference type="InterPro" id="IPR045229">
    <property type="entry name" value="TPP_enz"/>
</dbReference>
<evidence type="ECO:0000256" key="4">
    <source>
        <dbReference type="SAM" id="MobiDB-lite"/>
    </source>
</evidence>
<protein>
    <submittedName>
        <fullName evidence="8">Thiamine pyrophosphate protein</fullName>
    </submittedName>
</protein>
<dbReference type="InterPro" id="IPR012001">
    <property type="entry name" value="Thiamin_PyroP_enz_TPP-bd_dom"/>
</dbReference>
<dbReference type="Proteomes" id="UP001163687">
    <property type="component" value="Chromosome"/>
</dbReference>
<dbReference type="GO" id="GO:0009097">
    <property type="term" value="P:isoleucine biosynthetic process"/>
    <property type="evidence" value="ECO:0007669"/>
    <property type="project" value="TreeGrafter"/>
</dbReference>
<dbReference type="SUPFAM" id="SSF52467">
    <property type="entry name" value="DHS-like NAD/FAD-binding domain"/>
    <property type="match status" value="1"/>
</dbReference>
<dbReference type="GO" id="GO:0003984">
    <property type="term" value="F:acetolactate synthase activity"/>
    <property type="evidence" value="ECO:0007669"/>
    <property type="project" value="TreeGrafter"/>
</dbReference>
<proteinExistence type="inferred from homology"/>
<evidence type="ECO:0000313" key="8">
    <source>
        <dbReference type="EMBL" id="BDG60202.1"/>
    </source>
</evidence>
<dbReference type="SUPFAM" id="SSF52518">
    <property type="entry name" value="Thiamin diphosphate-binding fold (THDP-binding)"/>
    <property type="match status" value="2"/>
</dbReference>
<dbReference type="GO" id="GO:0009099">
    <property type="term" value="P:L-valine biosynthetic process"/>
    <property type="evidence" value="ECO:0007669"/>
    <property type="project" value="TreeGrafter"/>
</dbReference>
<dbReference type="InterPro" id="IPR029035">
    <property type="entry name" value="DHS-like_NAD/FAD-binding_dom"/>
</dbReference>
<keyword evidence="2 3" id="KW-0786">Thiamine pyrophosphate</keyword>
<feature type="domain" description="Thiamine pyrophosphate enzyme central" evidence="5">
    <location>
        <begin position="191"/>
        <end position="325"/>
    </location>
</feature>
<dbReference type="PANTHER" id="PTHR18968:SF120">
    <property type="entry name" value="ACETOLACTATE SYNTHASE LARGE SUBUNIT"/>
    <property type="match status" value="1"/>
</dbReference>
<name>A0AA35CJF0_9FIRM</name>
<feature type="region of interest" description="Disordered" evidence="4">
    <location>
        <begin position="170"/>
        <end position="190"/>
    </location>
</feature>
<gene>
    <name evidence="8" type="ORF">caldi_12920</name>
</gene>
<sequence>MSPVMTAGRAVAEIIRRHGVTHVFCVPGESYLPVIDAFYDMPDVQLVLNRHEGGSVFCAEGYAKASGRAGVAMATRGVGAGNLAIGVHTARQDSTPLVVLLGQVPTRFLHREAFQEVDLAAFFRPVAKWAVQVEHPARVPELVAQAFRVATAGRPGPVVVALPEDVLDREVDFRPPAPPPRPRPRPAPDEVESAVRLLLDAERPGILAGGGVLRAGATPVLVQFAEALAAPVFAGFRRFDVFPNDHPLFLGGLGMATRPEIVDFVRSRDVLLVVGSRLTEFTTQGYTLPAPETRVIQVDIAPEVIGAVCDVEVGIVADAGMALGDLLEAVRASDFPGSDRHRHRREAAGALRAVYERITAPRPMAESEPVDPEGVMHDLQAILPPEAAIVTDAGNFSGWPARFYRFRRPGTHFGPISGAMGYGLPAAIGVAMATPGRPVVCLAGDGGFLMTANELETAVRHRVPVVSIVFHNGMYGTMRMHQERRYPGRPIGWALGDPGFADLARAMGAHGERVERNRDFPAALRRALAAGGPAVMELITRPERLSARE</sequence>
<dbReference type="Pfam" id="PF00205">
    <property type="entry name" value="TPP_enzyme_M"/>
    <property type="match status" value="1"/>
</dbReference>
<dbReference type="PANTHER" id="PTHR18968">
    <property type="entry name" value="THIAMINE PYROPHOSPHATE ENZYMES"/>
    <property type="match status" value="1"/>
</dbReference>
<evidence type="ECO:0000313" key="9">
    <source>
        <dbReference type="Proteomes" id="UP001163687"/>
    </source>
</evidence>
<dbReference type="CDD" id="cd00568">
    <property type="entry name" value="TPP_enzymes"/>
    <property type="match status" value="1"/>
</dbReference>
<dbReference type="GO" id="GO:0030976">
    <property type="term" value="F:thiamine pyrophosphate binding"/>
    <property type="evidence" value="ECO:0007669"/>
    <property type="project" value="InterPro"/>
</dbReference>
<evidence type="ECO:0000256" key="1">
    <source>
        <dbReference type="ARBA" id="ARBA00007812"/>
    </source>
</evidence>
<dbReference type="GO" id="GO:0050660">
    <property type="term" value="F:flavin adenine dinucleotide binding"/>
    <property type="evidence" value="ECO:0007669"/>
    <property type="project" value="TreeGrafter"/>
</dbReference>
<dbReference type="Gene3D" id="3.40.50.1220">
    <property type="entry name" value="TPP-binding domain"/>
    <property type="match status" value="1"/>
</dbReference>
<dbReference type="PROSITE" id="PS00187">
    <property type="entry name" value="TPP_ENZYMES"/>
    <property type="match status" value="1"/>
</dbReference>
<dbReference type="KEGG" id="cmic:caldi_12920"/>
<evidence type="ECO:0000259" key="6">
    <source>
        <dbReference type="Pfam" id="PF02775"/>
    </source>
</evidence>
<feature type="domain" description="Thiamine pyrophosphate enzyme TPP-binding" evidence="6">
    <location>
        <begin position="392"/>
        <end position="537"/>
    </location>
</feature>
<comment type="similarity">
    <text evidence="1 3">Belongs to the TPP enzyme family.</text>
</comment>
<dbReference type="CDD" id="cd07035">
    <property type="entry name" value="TPP_PYR_POX_like"/>
    <property type="match status" value="1"/>
</dbReference>
<dbReference type="EMBL" id="AP025628">
    <property type="protein sequence ID" value="BDG60202.1"/>
    <property type="molecule type" value="Genomic_DNA"/>
</dbReference>
<evidence type="ECO:0000256" key="3">
    <source>
        <dbReference type="RuleBase" id="RU362132"/>
    </source>
</evidence>
<evidence type="ECO:0000259" key="5">
    <source>
        <dbReference type="Pfam" id="PF00205"/>
    </source>
</evidence>
<dbReference type="InterPro" id="IPR011766">
    <property type="entry name" value="TPP_enzyme_TPP-bd"/>
</dbReference>
<dbReference type="GO" id="GO:0005948">
    <property type="term" value="C:acetolactate synthase complex"/>
    <property type="evidence" value="ECO:0007669"/>
    <property type="project" value="TreeGrafter"/>
</dbReference>
<evidence type="ECO:0000259" key="7">
    <source>
        <dbReference type="Pfam" id="PF02776"/>
    </source>
</evidence>
<dbReference type="Gene3D" id="3.40.50.970">
    <property type="match status" value="2"/>
</dbReference>